<dbReference type="RefSeq" id="WP_014244384.1">
    <property type="nucleotide sequence ID" value="NC_016620.1"/>
</dbReference>
<protein>
    <submittedName>
        <fullName evidence="2">Dihydropteroate synthase</fullName>
    </submittedName>
</protein>
<reference evidence="3" key="1">
    <citation type="journal article" date="2013" name="ISME J.">
        <title>A small predatory core genome in the divergent marine Bacteriovorax marinus SJ and the terrestrial Bdellovibrio bacteriovorus.</title>
        <authorList>
            <person name="Crossman L.C."/>
            <person name="Chen H."/>
            <person name="Cerdeno-Tarraga A.M."/>
            <person name="Brooks K."/>
            <person name="Quail M.A."/>
            <person name="Pineiro S.A."/>
            <person name="Hobley L."/>
            <person name="Sockett R.E."/>
            <person name="Bentley S.D."/>
            <person name="Parkhill J."/>
            <person name="Williams H.N."/>
            <person name="Stine O.C."/>
        </authorList>
    </citation>
    <scope>NUCLEOTIDE SEQUENCE [LARGE SCALE GENOMIC DNA]</scope>
    <source>
        <strain evidence="3">ATCC BAA-682 / DSM 15412 / SJ</strain>
    </source>
</reference>
<dbReference type="HOGENOM" id="CLU_936173_0_0_7"/>
<dbReference type="InterPro" id="IPR011005">
    <property type="entry name" value="Dihydropteroate_synth-like_sf"/>
</dbReference>
<dbReference type="Pfam" id="PF00809">
    <property type="entry name" value="Pterin_bind"/>
    <property type="match status" value="1"/>
</dbReference>
<dbReference type="AlphaFoldDB" id="E1X1U3"/>
<name>E1X1U3_HALMS</name>
<dbReference type="KEGG" id="bmx:BMS_1778"/>
<dbReference type="GO" id="GO:0004156">
    <property type="term" value="F:dihydropteroate synthase activity"/>
    <property type="evidence" value="ECO:0007669"/>
    <property type="project" value="TreeGrafter"/>
</dbReference>
<organism evidence="2 3">
    <name type="scientific">Halobacteriovorax marinus (strain ATCC BAA-682 / DSM 15412 / SJ)</name>
    <name type="common">Bacteriovorax marinus</name>
    <dbReference type="NCBI Taxonomy" id="862908"/>
    <lineage>
        <taxon>Bacteria</taxon>
        <taxon>Pseudomonadati</taxon>
        <taxon>Bdellovibrionota</taxon>
        <taxon>Bacteriovoracia</taxon>
        <taxon>Bacteriovoracales</taxon>
        <taxon>Halobacteriovoraceae</taxon>
        <taxon>Halobacteriovorax</taxon>
    </lineage>
</organism>
<keyword evidence="3" id="KW-1185">Reference proteome</keyword>
<dbReference type="PROSITE" id="PS00792">
    <property type="entry name" value="DHPS_1"/>
    <property type="match status" value="1"/>
</dbReference>
<evidence type="ECO:0000259" key="1">
    <source>
        <dbReference type="PROSITE" id="PS50972"/>
    </source>
</evidence>
<proteinExistence type="predicted"/>
<dbReference type="SUPFAM" id="SSF51717">
    <property type="entry name" value="Dihydropteroate synthetase-like"/>
    <property type="match status" value="1"/>
</dbReference>
<dbReference type="OrthoDB" id="9811744at2"/>
<dbReference type="eggNOG" id="COG0294">
    <property type="taxonomic scope" value="Bacteria"/>
</dbReference>
<dbReference type="GO" id="GO:0005829">
    <property type="term" value="C:cytosol"/>
    <property type="evidence" value="ECO:0007669"/>
    <property type="project" value="TreeGrafter"/>
</dbReference>
<accession>E1X1U3</accession>
<dbReference type="InterPro" id="IPR000489">
    <property type="entry name" value="Pterin-binding_dom"/>
</dbReference>
<evidence type="ECO:0000313" key="3">
    <source>
        <dbReference type="Proteomes" id="UP000008963"/>
    </source>
</evidence>
<gene>
    <name evidence="2" type="primary">folP</name>
    <name evidence="2" type="ordered locus">BMS_1778</name>
</gene>
<evidence type="ECO:0000313" key="2">
    <source>
        <dbReference type="EMBL" id="CBW26603.1"/>
    </source>
</evidence>
<dbReference type="PATRIC" id="fig|862908.3.peg.1688"/>
<dbReference type="Gene3D" id="3.20.20.20">
    <property type="entry name" value="Dihydropteroate synthase-like"/>
    <property type="match status" value="1"/>
</dbReference>
<dbReference type="Proteomes" id="UP000008963">
    <property type="component" value="Chromosome"/>
</dbReference>
<feature type="domain" description="Pterin-binding" evidence="1">
    <location>
        <begin position="25"/>
        <end position="297"/>
    </location>
</feature>
<dbReference type="InterPro" id="IPR045031">
    <property type="entry name" value="DHP_synth-like"/>
</dbReference>
<dbReference type="STRING" id="862908.BMS_1778"/>
<dbReference type="GO" id="GO:0046654">
    <property type="term" value="P:tetrahydrofolate biosynthetic process"/>
    <property type="evidence" value="ECO:0007669"/>
    <property type="project" value="TreeGrafter"/>
</dbReference>
<dbReference type="PANTHER" id="PTHR20941">
    <property type="entry name" value="FOLATE SYNTHESIS PROTEINS"/>
    <property type="match status" value="1"/>
</dbReference>
<dbReference type="PROSITE" id="PS50972">
    <property type="entry name" value="PTERIN_BINDING"/>
    <property type="match status" value="1"/>
</dbReference>
<dbReference type="PANTHER" id="PTHR20941:SF1">
    <property type="entry name" value="FOLIC ACID SYNTHESIS PROTEIN FOL1"/>
    <property type="match status" value="1"/>
</dbReference>
<dbReference type="EMBL" id="FQ312005">
    <property type="protein sequence ID" value="CBW26603.1"/>
    <property type="molecule type" value="Genomic_DNA"/>
</dbReference>
<sequence>MKTQTKSLLRTAELFQSNLDQYSNFQMMGVINLTPNSFSDGGRFNDHLDVQKQLDKFREYGCKVFDFGAESTAPFNDAISLEEELSRLEILFDLVRNNSFKEDEVLSLDTYKIEVFREFAALVAKSNLRNKIIFNDVSGALDPELFNLFNDYSFDYIYSHSLVSTRSQASSHMDYLSDELDLRNYFLTARDEFSKRGLLERVAFDPCFGFSKTADQNLRLLESIKNYTDLSQKWLLGISRKSFLRGLSNSKDRSEQFFFSELLHGQVLKNWMRDITEAEVLIRLHDPQIFHFAQLMK</sequence>